<evidence type="ECO:0000256" key="6">
    <source>
        <dbReference type="ARBA" id="ARBA00022525"/>
    </source>
</evidence>
<dbReference type="PANTHER" id="PTHR33407">
    <property type="entry name" value="PECTATE LYASE F-RELATED"/>
    <property type="match status" value="1"/>
</dbReference>
<evidence type="ECO:0000256" key="8">
    <source>
        <dbReference type="ARBA" id="ARBA00022837"/>
    </source>
</evidence>
<keyword evidence="7" id="KW-0732">Signal</keyword>
<evidence type="ECO:0000256" key="5">
    <source>
        <dbReference type="ARBA" id="ARBA00012272"/>
    </source>
</evidence>
<dbReference type="GO" id="GO:0016787">
    <property type="term" value="F:hydrolase activity"/>
    <property type="evidence" value="ECO:0007669"/>
    <property type="project" value="InterPro"/>
</dbReference>
<comment type="catalytic activity">
    <reaction evidence="1">
        <text>Eliminative cleavage of (1-&gt;4)-alpha-D-galacturonan to give oligosaccharides with 4-deoxy-alpha-D-galact-4-enuronosyl groups at their non-reducing ends.</text>
        <dbReference type="EC" id="4.2.2.2"/>
    </reaction>
</comment>
<feature type="region of interest" description="Disordered" evidence="10">
    <location>
        <begin position="208"/>
        <end position="263"/>
    </location>
</feature>
<proteinExistence type="inferred from homology"/>
<dbReference type="SUPFAM" id="SSF49899">
    <property type="entry name" value="Concanavalin A-like lectins/glucanases"/>
    <property type="match status" value="1"/>
</dbReference>
<dbReference type="Proteomes" id="UP000587527">
    <property type="component" value="Unassembled WGS sequence"/>
</dbReference>
<dbReference type="AlphaFoldDB" id="A0A841C608"/>
<dbReference type="InterPro" id="IPR013320">
    <property type="entry name" value="ConA-like_dom_sf"/>
</dbReference>
<comment type="similarity">
    <text evidence="4">Belongs to the polysaccharide lyase 3 family.</text>
</comment>
<name>A0A841C608_9ACTN</name>
<keyword evidence="9" id="KW-0456">Lyase</keyword>
<feature type="compositionally biased region" description="Low complexity" evidence="10">
    <location>
        <begin position="208"/>
        <end position="253"/>
    </location>
</feature>
<dbReference type="GO" id="GO:0045490">
    <property type="term" value="P:pectin catabolic process"/>
    <property type="evidence" value="ECO:0007669"/>
    <property type="project" value="TreeGrafter"/>
</dbReference>
<dbReference type="GO" id="GO:0005576">
    <property type="term" value="C:extracellular region"/>
    <property type="evidence" value="ECO:0007669"/>
    <property type="project" value="UniProtKB-SubCell"/>
</dbReference>
<accession>A0A841C608</accession>
<evidence type="ECO:0000256" key="10">
    <source>
        <dbReference type="SAM" id="MobiDB-lite"/>
    </source>
</evidence>
<dbReference type="InterPro" id="IPR012334">
    <property type="entry name" value="Pectin_lyas_fold"/>
</dbReference>
<organism evidence="12 13">
    <name type="scientific">Allocatelliglobosispora scoriae</name>
    <dbReference type="NCBI Taxonomy" id="643052"/>
    <lineage>
        <taxon>Bacteria</taxon>
        <taxon>Bacillati</taxon>
        <taxon>Actinomycetota</taxon>
        <taxon>Actinomycetes</taxon>
        <taxon>Micromonosporales</taxon>
        <taxon>Micromonosporaceae</taxon>
        <taxon>Allocatelliglobosispora</taxon>
    </lineage>
</organism>
<evidence type="ECO:0000313" key="13">
    <source>
        <dbReference type="Proteomes" id="UP000587527"/>
    </source>
</evidence>
<comment type="subcellular location">
    <subcellularLocation>
        <location evidence="3">Secreted</location>
    </subcellularLocation>
</comment>
<protein>
    <recommendedName>
        <fullName evidence="5">pectate lyase</fullName>
        <ecNumber evidence="5">4.2.2.2</ecNumber>
    </recommendedName>
</protein>
<evidence type="ECO:0000313" key="12">
    <source>
        <dbReference type="EMBL" id="MBB5874231.1"/>
    </source>
</evidence>
<sequence>MGTRTLPHPWLRLLPLVIGAVIAVTAASVVLGQNAFAATVFSDDFEDGNADGWSKSGGDWSVVTDGSKALRQTKATTDNARQFAGSTSWTNYTVSASVKPLSYGSGGFVALLARSTGSTTFFRLALLPGNTVQLQAVNSGAVTVLGSASRSTATGTYYTLAIEANGSTIRGLVNGAQVASASSSLTATGRIGLQTAYSTASYDTVVVTTGTTTPPSPSASATSGPTPSASASPRPSPSASSSPPSTSWPTPTGQAPVNNGTIPVSGVFDGGMKRYCCIGDGGQGESQDPVFELAPGATIKNVILGAPAGDGIHCLGDCTIQNVWWEDVGEDAATFLGGSNYYVIGGGARHASDKVFQHNGPGTVHISGFYTEDIGKLYRACGNCTNSYQRHVVIDNVRVTGTDIVAGINTNWGDTARFTRITVLGDPSHSTIICDKYKGVPKGSEPTHIGSGADGVNCFYSTADITWQ</sequence>
<dbReference type="SUPFAM" id="SSF51126">
    <property type="entry name" value="Pectin lyase-like"/>
    <property type="match status" value="1"/>
</dbReference>
<gene>
    <name evidence="12" type="ORF">F4553_007665</name>
</gene>
<keyword evidence="6" id="KW-0964">Secreted</keyword>
<evidence type="ECO:0000256" key="3">
    <source>
        <dbReference type="ARBA" id="ARBA00004613"/>
    </source>
</evidence>
<dbReference type="InterPro" id="IPR010496">
    <property type="entry name" value="AL/BT2_dom"/>
</dbReference>
<evidence type="ECO:0000256" key="1">
    <source>
        <dbReference type="ARBA" id="ARBA00000695"/>
    </source>
</evidence>
<evidence type="ECO:0000256" key="2">
    <source>
        <dbReference type="ARBA" id="ARBA00001913"/>
    </source>
</evidence>
<dbReference type="InterPro" id="IPR011050">
    <property type="entry name" value="Pectin_lyase_fold/virulence"/>
</dbReference>
<dbReference type="Pfam" id="PF06439">
    <property type="entry name" value="3keto-disac_hyd"/>
    <property type="match status" value="1"/>
</dbReference>
<dbReference type="GO" id="GO:0030570">
    <property type="term" value="F:pectate lyase activity"/>
    <property type="evidence" value="ECO:0007669"/>
    <property type="project" value="UniProtKB-EC"/>
</dbReference>
<dbReference type="Gene3D" id="2.160.20.10">
    <property type="entry name" value="Single-stranded right-handed beta-helix, Pectin lyase-like"/>
    <property type="match status" value="1"/>
</dbReference>
<keyword evidence="8" id="KW-0106">Calcium</keyword>
<dbReference type="EMBL" id="JACHMN010000003">
    <property type="protein sequence ID" value="MBB5874231.1"/>
    <property type="molecule type" value="Genomic_DNA"/>
</dbReference>
<evidence type="ECO:0000256" key="7">
    <source>
        <dbReference type="ARBA" id="ARBA00022729"/>
    </source>
</evidence>
<comment type="cofactor">
    <cofactor evidence="2">
        <name>Ca(2+)</name>
        <dbReference type="ChEBI" id="CHEBI:29108"/>
    </cofactor>
</comment>
<dbReference type="EC" id="4.2.2.2" evidence="5"/>
<evidence type="ECO:0000256" key="4">
    <source>
        <dbReference type="ARBA" id="ARBA00006463"/>
    </source>
</evidence>
<feature type="domain" description="3-keto-alpha-glucoside-1,2-lyase/3-keto-2-hydroxy-glucal hydratase" evidence="11">
    <location>
        <begin position="44"/>
        <end position="206"/>
    </location>
</feature>
<dbReference type="InterPro" id="IPR004898">
    <property type="entry name" value="Pectate_lyase_PlyH/PlyE-like"/>
</dbReference>
<evidence type="ECO:0000259" key="11">
    <source>
        <dbReference type="Pfam" id="PF06439"/>
    </source>
</evidence>
<dbReference type="RefSeq" id="WP_312875544.1">
    <property type="nucleotide sequence ID" value="NZ_JACHMN010000003.1"/>
</dbReference>
<keyword evidence="13" id="KW-1185">Reference proteome</keyword>
<evidence type="ECO:0000256" key="9">
    <source>
        <dbReference type="ARBA" id="ARBA00023239"/>
    </source>
</evidence>
<comment type="caution">
    <text evidence="12">The sequence shown here is derived from an EMBL/GenBank/DDBJ whole genome shotgun (WGS) entry which is preliminary data.</text>
</comment>
<dbReference type="Gene3D" id="2.60.120.560">
    <property type="entry name" value="Exo-inulinase, domain 1"/>
    <property type="match status" value="1"/>
</dbReference>
<dbReference type="PANTHER" id="PTHR33407:SF9">
    <property type="entry name" value="PECTATE LYASE F-RELATED"/>
    <property type="match status" value="1"/>
</dbReference>
<dbReference type="Pfam" id="PF03211">
    <property type="entry name" value="Pectate_lyase"/>
    <property type="match status" value="1"/>
</dbReference>
<reference evidence="12 13" key="1">
    <citation type="submission" date="2020-08" db="EMBL/GenBank/DDBJ databases">
        <title>Sequencing the genomes of 1000 actinobacteria strains.</title>
        <authorList>
            <person name="Klenk H.-P."/>
        </authorList>
    </citation>
    <scope>NUCLEOTIDE SEQUENCE [LARGE SCALE GENOMIC DNA]</scope>
    <source>
        <strain evidence="12 13">DSM 45362</strain>
    </source>
</reference>